<reference evidence="1" key="2">
    <citation type="submission" date="2014-03" db="EMBL/GenBank/DDBJ databases">
        <authorList>
            <person name="Genoscope - CEA"/>
        </authorList>
    </citation>
    <scope>NUCLEOTIDE SEQUENCE</scope>
</reference>
<dbReference type="STRING" id="8022.A0A061A8W8"/>
<protein>
    <recommendedName>
        <fullName evidence="3">Tc1-like transposase DDE domain-containing protein</fullName>
    </recommendedName>
</protein>
<proteinExistence type="predicted"/>
<name>A0A061A8W8_ONCMY</name>
<evidence type="ECO:0000313" key="1">
    <source>
        <dbReference type="EMBL" id="CDR19063.1"/>
    </source>
</evidence>
<dbReference type="EMBL" id="FR982773">
    <property type="protein sequence ID" value="CDR19063.1"/>
    <property type="molecule type" value="Genomic_DNA"/>
</dbReference>
<accession>A0A061A8W8</accession>
<organism evidence="1 2">
    <name type="scientific">Oncorhynchus mykiss</name>
    <name type="common">Rainbow trout</name>
    <name type="synonym">Salmo gairdneri</name>
    <dbReference type="NCBI Taxonomy" id="8022"/>
    <lineage>
        <taxon>Eukaryota</taxon>
        <taxon>Metazoa</taxon>
        <taxon>Chordata</taxon>
        <taxon>Craniata</taxon>
        <taxon>Vertebrata</taxon>
        <taxon>Euteleostomi</taxon>
        <taxon>Actinopterygii</taxon>
        <taxon>Neopterygii</taxon>
        <taxon>Teleostei</taxon>
        <taxon>Protacanthopterygii</taxon>
        <taxon>Salmoniformes</taxon>
        <taxon>Salmonidae</taxon>
        <taxon>Salmoninae</taxon>
        <taxon>Oncorhynchus</taxon>
    </lineage>
</organism>
<dbReference type="PaxDb" id="8022-A0A061A8W8"/>
<dbReference type="GO" id="GO:0003676">
    <property type="term" value="F:nucleic acid binding"/>
    <property type="evidence" value="ECO:0007669"/>
    <property type="project" value="InterPro"/>
</dbReference>
<dbReference type="Proteomes" id="UP000193380">
    <property type="component" value="Unassembled WGS sequence"/>
</dbReference>
<evidence type="ECO:0000313" key="2">
    <source>
        <dbReference type="Proteomes" id="UP000193380"/>
    </source>
</evidence>
<evidence type="ECO:0008006" key="3">
    <source>
        <dbReference type="Google" id="ProtNLM"/>
    </source>
</evidence>
<dbReference type="Gene3D" id="3.30.420.10">
    <property type="entry name" value="Ribonuclease H-like superfamily/Ribonuclease H"/>
    <property type="match status" value="1"/>
</dbReference>
<sequence length="150" mass="17075">MLDLMWLCQQFLQEGGIDAMDWPACSPDLNPIEHTWDIMSHSIHQRHVAPQTVQELADALVQVWEEIPQETIRHLIRNMPRRCREARGGHTLLGLILTCFKDITSKLDQPVVWFSILILSVTPNPDLHGLIHLISIDNSCVIVLSAHSTM</sequence>
<gene>
    <name evidence="1" type="ORF">GSONMT00041140001</name>
</gene>
<dbReference type="AlphaFoldDB" id="A0A061A8W8"/>
<reference evidence="1" key="1">
    <citation type="journal article" date="2014" name="Nat. Commun.">
        <title>The rainbow trout genome provides novel insights into evolution after whole-genome duplication in vertebrates.</title>
        <authorList>
            <person name="Berthelot C."/>
            <person name="Brunet F."/>
            <person name="Chalopin D."/>
            <person name="Juanchich A."/>
            <person name="Bernard M."/>
            <person name="Noel B."/>
            <person name="Bento P."/>
            <person name="Da Silva C."/>
            <person name="Labadie K."/>
            <person name="Alberti A."/>
            <person name="Aury J.M."/>
            <person name="Louis A."/>
            <person name="Dehais P."/>
            <person name="Bardou P."/>
            <person name="Montfort J."/>
            <person name="Klopp C."/>
            <person name="Cabau C."/>
            <person name="Gaspin C."/>
            <person name="Thorgaard G.H."/>
            <person name="Boussaha M."/>
            <person name="Quillet E."/>
            <person name="Guyomard R."/>
            <person name="Galiana D."/>
            <person name="Bobe J."/>
            <person name="Volff J.N."/>
            <person name="Genet C."/>
            <person name="Wincker P."/>
            <person name="Jaillon O."/>
            <person name="Roest Crollius H."/>
            <person name="Guiguen Y."/>
        </authorList>
    </citation>
    <scope>NUCLEOTIDE SEQUENCE [LARGE SCALE GENOMIC DNA]</scope>
</reference>
<dbReference type="InterPro" id="IPR036397">
    <property type="entry name" value="RNaseH_sf"/>
</dbReference>